<gene>
    <name evidence="1" type="ORF">ABW18_18100</name>
</gene>
<dbReference type="Proteomes" id="UP000037247">
    <property type="component" value="Unassembled WGS sequence"/>
</dbReference>
<evidence type="ECO:0000313" key="1">
    <source>
        <dbReference type="EMBL" id="KNA89935.1"/>
    </source>
</evidence>
<reference evidence="1 2" key="1">
    <citation type="submission" date="2015-05" db="EMBL/GenBank/DDBJ databases">
        <title>Draft genome sequence of the bacterium Gordonia jacobaea a new member of the Gordonia genus.</title>
        <authorList>
            <person name="Jimenez-Galisteo G."/>
            <person name="Dominguez A."/>
            <person name="Munoz E."/>
            <person name="Vinas M."/>
        </authorList>
    </citation>
    <scope>NUCLEOTIDE SEQUENCE [LARGE SCALE GENOMIC DNA]</scope>
    <source>
        <strain evidence="2">mv1</strain>
    </source>
</reference>
<accession>A0ABR5I8C9</accession>
<comment type="caution">
    <text evidence="1">The sequence shown here is derived from an EMBL/GenBank/DDBJ whole genome shotgun (WGS) entry which is preliminary data.</text>
</comment>
<keyword evidence="2" id="KW-1185">Reference proteome</keyword>
<protein>
    <submittedName>
        <fullName evidence="1">Uncharacterized protein</fullName>
    </submittedName>
</protein>
<dbReference type="EMBL" id="LDTZ01000021">
    <property type="protein sequence ID" value="KNA89935.1"/>
    <property type="molecule type" value="Genomic_DNA"/>
</dbReference>
<sequence>MAKIYPINDWDSMLAWVAESLDDQPPGLEFSLGPNDVRLADDWDELEAEVEEDDLDIDDEADFAAPDAICVQVYVLSDGIFLVRRSRTALRTLRFVDHDASSMPIETWQDDDPFDDCTDGYLYTRDRLLAAEACISWFRDNSDAPDRTDLGCHYSYAVELPRGRSADAITP</sequence>
<proteinExistence type="predicted"/>
<organism evidence="1 2">
    <name type="scientific">Gordonia jacobaea</name>
    <dbReference type="NCBI Taxonomy" id="122202"/>
    <lineage>
        <taxon>Bacteria</taxon>
        <taxon>Bacillati</taxon>
        <taxon>Actinomycetota</taxon>
        <taxon>Actinomycetes</taxon>
        <taxon>Mycobacteriales</taxon>
        <taxon>Gordoniaceae</taxon>
        <taxon>Gordonia</taxon>
    </lineage>
</organism>
<name>A0ABR5I8C9_9ACTN</name>
<dbReference type="RefSeq" id="WP_049700383.1">
    <property type="nucleotide sequence ID" value="NZ_JAQDQF010000007.1"/>
</dbReference>
<evidence type="ECO:0000313" key="2">
    <source>
        <dbReference type="Proteomes" id="UP000037247"/>
    </source>
</evidence>